<evidence type="ECO:0000313" key="1">
    <source>
        <dbReference type="EMBL" id="KAJ8004832.1"/>
    </source>
</evidence>
<dbReference type="Proteomes" id="UP001157502">
    <property type="component" value="Chromosome 11"/>
</dbReference>
<proteinExistence type="predicted"/>
<organism evidence="1 2">
    <name type="scientific">Dallia pectoralis</name>
    <name type="common">Alaska blackfish</name>
    <dbReference type="NCBI Taxonomy" id="75939"/>
    <lineage>
        <taxon>Eukaryota</taxon>
        <taxon>Metazoa</taxon>
        <taxon>Chordata</taxon>
        <taxon>Craniata</taxon>
        <taxon>Vertebrata</taxon>
        <taxon>Euteleostomi</taxon>
        <taxon>Actinopterygii</taxon>
        <taxon>Neopterygii</taxon>
        <taxon>Teleostei</taxon>
        <taxon>Protacanthopterygii</taxon>
        <taxon>Esociformes</taxon>
        <taxon>Umbridae</taxon>
        <taxon>Dallia</taxon>
    </lineage>
</organism>
<gene>
    <name evidence="1" type="ORF">DPEC_G00140400</name>
</gene>
<reference evidence="1" key="1">
    <citation type="submission" date="2021-05" db="EMBL/GenBank/DDBJ databases">
        <authorList>
            <person name="Pan Q."/>
            <person name="Jouanno E."/>
            <person name="Zahm M."/>
            <person name="Klopp C."/>
            <person name="Cabau C."/>
            <person name="Louis A."/>
            <person name="Berthelot C."/>
            <person name="Parey E."/>
            <person name="Roest Crollius H."/>
            <person name="Montfort J."/>
            <person name="Robinson-Rechavi M."/>
            <person name="Bouchez O."/>
            <person name="Lampietro C."/>
            <person name="Lopez Roques C."/>
            <person name="Donnadieu C."/>
            <person name="Postlethwait J."/>
            <person name="Bobe J."/>
            <person name="Dillon D."/>
            <person name="Chandos A."/>
            <person name="von Hippel F."/>
            <person name="Guiguen Y."/>
        </authorList>
    </citation>
    <scope>NUCLEOTIDE SEQUENCE</scope>
    <source>
        <strain evidence="1">YG-Jan2019</strain>
    </source>
</reference>
<evidence type="ECO:0000313" key="2">
    <source>
        <dbReference type="Proteomes" id="UP001157502"/>
    </source>
</evidence>
<comment type="caution">
    <text evidence="1">The sequence shown here is derived from an EMBL/GenBank/DDBJ whole genome shotgun (WGS) entry which is preliminary data.</text>
</comment>
<sequence length="289" mass="32009">MAVSVDPAEAGVRAQRTYSNPVPVFDKTKQPHVIHNLHCYLCKINVDPKVKHCSVCNKCVEDFDHHCKWLNNCVGGRNYWYFFVAVCSATLGALLLLAVVLFIFIQHYLDPACLRSAPQFSSVLSNGTWLVFLPLAPVETTSVCLLVVAFLTLIMATASLLLLGHLLFFHIYLLVNKMSTYDYIIKQRQIQAIVQDVELGVPQSSESNVGQVHPSLEPSIDCDAPLSQSISSCDYPEKGTVSNRLTGVSFCTELENFTKSPGKQNGLFYGTEQPSRVIPSEVVMDNHLG</sequence>
<accession>A0ACC2GMG7</accession>
<dbReference type="EMBL" id="CM055738">
    <property type="protein sequence ID" value="KAJ8004832.1"/>
    <property type="molecule type" value="Genomic_DNA"/>
</dbReference>
<protein>
    <submittedName>
        <fullName evidence="1">Uncharacterized protein</fullName>
    </submittedName>
</protein>
<name>A0ACC2GMG7_DALPE</name>
<keyword evidence="2" id="KW-1185">Reference proteome</keyword>